<proteinExistence type="predicted"/>
<feature type="repeat" description="ANK" evidence="3">
    <location>
        <begin position="253"/>
        <end position="285"/>
    </location>
</feature>
<dbReference type="Pfam" id="PF12796">
    <property type="entry name" value="Ank_2"/>
    <property type="match status" value="2"/>
</dbReference>
<reference evidence="5" key="1">
    <citation type="submission" date="2014-11" db="EMBL/GenBank/DDBJ databases">
        <authorList>
            <person name="Otto D Thomas"/>
            <person name="Naeem Raeece"/>
        </authorList>
    </citation>
    <scope>NUCLEOTIDE SEQUENCE</scope>
</reference>
<evidence type="ECO:0000256" key="1">
    <source>
        <dbReference type="ARBA" id="ARBA00022737"/>
    </source>
</evidence>
<protein>
    <submittedName>
        <fullName evidence="5">Uncharacterized protein</fullName>
    </submittedName>
</protein>
<dbReference type="EMBL" id="CDMZ01000106">
    <property type="protein sequence ID" value="CEM06769.1"/>
    <property type="molecule type" value="Genomic_DNA"/>
</dbReference>
<dbReference type="PROSITE" id="PS50297">
    <property type="entry name" value="ANK_REP_REGION"/>
    <property type="match status" value="3"/>
</dbReference>
<dbReference type="VEuPathDB" id="CryptoDB:Cvel_15055"/>
<dbReference type="Pfam" id="PF00023">
    <property type="entry name" value="Ank"/>
    <property type="match status" value="1"/>
</dbReference>
<feature type="repeat" description="ANK" evidence="3">
    <location>
        <begin position="367"/>
        <end position="399"/>
    </location>
</feature>
<dbReference type="SUPFAM" id="SSF48403">
    <property type="entry name" value="Ankyrin repeat"/>
    <property type="match status" value="1"/>
</dbReference>
<keyword evidence="1" id="KW-0677">Repeat</keyword>
<feature type="repeat" description="ANK" evidence="3">
    <location>
        <begin position="214"/>
        <end position="251"/>
    </location>
</feature>
<dbReference type="Gene3D" id="1.25.40.20">
    <property type="entry name" value="Ankyrin repeat-containing domain"/>
    <property type="match status" value="1"/>
</dbReference>
<sequence length="545" mass="59093">MNSLSPVLGQLDAVEAIFSNVIEGFRQKKKVFASFLNTQPFFESQTDAEGSQPVPPPAVAPPAAAAAAAAQSEPGASVHGKSDDLDPRDTASINRLFLLISQFKKEFTAEMTSLLNRHYKMDLSDLFACDIGRTIASFQPVDAQTLCSAVDRSSPEDVCLLLQLGAQVDALHEGKTALMRAVSGGKEAITKMLVQRGEAGLGVTMRDDDDHEETGRTALHLACDRRIVSPKQVEIARFLLSEGADPNAADEDNKFTPLYEAAYHGHGAMIDDLASYKADVNAKDNEGAGPLFLAVIGNCIEAAQRLIAHGAKVNQPDEEGMGPLHFTAMPRRIFGTEEGEGEGKSDRKEMAELLLDHGADVNMADERGKTILHHAAIREAKGVVGVALSRGADVRVRDARGRTALHSGCFRQYEVSRERHAITQWFRAQSSEIKSYWEVARLLICHGVDLEAVDGDGKTAMQLSRRQRQLGIVGRTMKRHSLVRLFRRVEKGGDVSNLTDGLDDEGSSEEEGEESEEESLESSEGSGDGDGELHLEVDAEGGEDF</sequence>
<dbReference type="InterPro" id="IPR051637">
    <property type="entry name" value="Ank_repeat_dom-contain_49"/>
</dbReference>
<evidence type="ECO:0000256" key="3">
    <source>
        <dbReference type="PROSITE-ProRule" id="PRU00023"/>
    </source>
</evidence>
<gene>
    <name evidence="5" type="ORF">Cvel_15055</name>
</gene>
<dbReference type="InterPro" id="IPR036770">
    <property type="entry name" value="Ankyrin_rpt-contain_sf"/>
</dbReference>
<dbReference type="PROSITE" id="PS50088">
    <property type="entry name" value="ANK_REPEAT"/>
    <property type="match status" value="5"/>
</dbReference>
<evidence type="ECO:0000256" key="4">
    <source>
        <dbReference type="SAM" id="MobiDB-lite"/>
    </source>
</evidence>
<dbReference type="PANTHER" id="PTHR24180:SF45">
    <property type="entry name" value="POLY [ADP-RIBOSE] POLYMERASE TANKYRASE"/>
    <property type="match status" value="1"/>
</dbReference>
<feature type="repeat" description="ANK" evidence="3">
    <location>
        <begin position="286"/>
        <end position="318"/>
    </location>
</feature>
<feature type="region of interest" description="Disordered" evidence="4">
    <location>
        <begin position="67"/>
        <end position="87"/>
    </location>
</feature>
<dbReference type="AlphaFoldDB" id="A0A0G4F3J1"/>
<dbReference type="PANTHER" id="PTHR24180">
    <property type="entry name" value="CYCLIN-DEPENDENT KINASE INHIBITOR 2C-RELATED"/>
    <property type="match status" value="1"/>
</dbReference>
<accession>A0A0G4F3J1</accession>
<keyword evidence="2 3" id="KW-0040">ANK repeat</keyword>
<dbReference type="SMART" id="SM00248">
    <property type="entry name" value="ANK"/>
    <property type="match status" value="7"/>
</dbReference>
<dbReference type="PhylomeDB" id="A0A0G4F3J1"/>
<feature type="region of interest" description="Disordered" evidence="4">
    <location>
        <begin position="495"/>
        <end position="545"/>
    </location>
</feature>
<dbReference type="InterPro" id="IPR002110">
    <property type="entry name" value="Ankyrin_rpt"/>
</dbReference>
<feature type="compositionally biased region" description="Acidic residues" evidence="4">
    <location>
        <begin position="501"/>
        <end position="521"/>
    </location>
</feature>
<evidence type="ECO:0000256" key="2">
    <source>
        <dbReference type="ARBA" id="ARBA00023043"/>
    </source>
</evidence>
<name>A0A0G4F3J1_9ALVE</name>
<organism evidence="5">
    <name type="scientific">Chromera velia CCMP2878</name>
    <dbReference type="NCBI Taxonomy" id="1169474"/>
    <lineage>
        <taxon>Eukaryota</taxon>
        <taxon>Sar</taxon>
        <taxon>Alveolata</taxon>
        <taxon>Colpodellida</taxon>
        <taxon>Chromeraceae</taxon>
        <taxon>Chromera</taxon>
    </lineage>
</organism>
<evidence type="ECO:0000313" key="5">
    <source>
        <dbReference type="EMBL" id="CEM06769.1"/>
    </source>
</evidence>
<feature type="repeat" description="ANK" evidence="3">
    <location>
        <begin position="319"/>
        <end position="366"/>
    </location>
</feature>